<reference evidence="3 4" key="2">
    <citation type="submission" date="2024-07" db="EMBL/GenBank/DDBJ databases">
        <authorList>
            <person name="Akdeniz Z."/>
        </authorList>
    </citation>
    <scope>NUCLEOTIDE SEQUENCE [LARGE SCALE GENOMIC DNA]</scope>
</reference>
<evidence type="ECO:0000313" key="2">
    <source>
        <dbReference type="EMBL" id="CAI9941259.1"/>
    </source>
</evidence>
<keyword evidence="4" id="KW-1185">Reference proteome</keyword>
<feature type="compositionally biased region" description="Basic and acidic residues" evidence="1">
    <location>
        <begin position="147"/>
        <end position="165"/>
    </location>
</feature>
<dbReference type="Proteomes" id="UP001642409">
    <property type="component" value="Unassembled WGS sequence"/>
</dbReference>
<comment type="caution">
    <text evidence="2">The sequence shown here is derived from an EMBL/GenBank/DDBJ whole genome shotgun (WGS) entry which is preliminary data.</text>
</comment>
<organism evidence="2">
    <name type="scientific">Hexamita inflata</name>
    <dbReference type="NCBI Taxonomy" id="28002"/>
    <lineage>
        <taxon>Eukaryota</taxon>
        <taxon>Metamonada</taxon>
        <taxon>Diplomonadida</taxon>
        <taxon>Hexamitidae</taxon>
        <taxon>Hexamitinae</taxon>
        <taxon>Hexamita</taxon>
    </lineage>
</organism>
<dbReference type="AlphaFoldDB" id="A0AA86U548"/>
<evidence type="ECO:0000313" key="4">
    <source>
        <dbReference type="Proteomes" id="UP001642409"/>
    </source>
</evidence>
<dbReference type="EMBL" id="CATOUU010000688">
    <property type="protein sequence ID" value="CAI9941259.1"/>
    <property type="molecule type" value="Genomic_DNA"/>
</dbReference>
<proteinExistence type="predicted"/>
<gene>
    <name evidence="2" type="ORF">HINF_LOCUS28904</name>
    <name evidence="3" type="ORF">HINF_LOCUS42685</name>
</gene>
<dbReference type="EMBL" id="CAXDID020000175">
    <property type="protein sequence ID" value="CAL6048426.1"/>
    <property type="molecule type" value="Genomic_DNA"/>
</dbReference>
<name>A0AA86U548_9EUKA</name>
<reference evidence="2" key="1">
    <citation type="submission" date="2023-06" db="EMBL/GenBank/DDBJ databases">
        <authorList>
            <person name="Kurt Z."/>
        </authorList>
    </citation>
    <scope>NUCLEOTIDE SEQUENCE</scope>
</reference>
<accession>A0AA86U548</accession>
<evidence type="ECO:0000256" key="1">
    <source>
        <dbReference type="SAM" id="MobiDB-lite"/>
    </source>
</evidence>
<evidence type="ECO:0000313" key="3">
    <source>
        <dbReference type="EMBL" id="CAL6048426.1"/>
    </source>
</evidence>
<feature type="region of interest" description="Disordered" evidence="1">
    <location>
        <begin position="143"/>
        <end position="171"/>
    </location>
</feature>
<protein>
    <submittedName>
        <fullName evidence="3">Hypothetical_protein</fullName>
    </submittedName>
</protein>
<sequence>MIFQYNHYRTEIELAPVFLCQHDQTQLHLSDAKQAVQDLDGARQAAANSRDRTVQAEVRPGGLRREDGQVPHLDGARGIYFAAIGRCGAQELGGHQTQLLSKSLFTPDPCQVRIPATTTDKSQHQACEADGERSVDSIIAVALAGKSEGKTRADREQEPGSDSRSDSTNQLLRQQFAARLAAHVHTERATINNE</sequence>